<evidence type="ECO:0000313" key="1">
    <source>
        <dbReference type="EMBL" id="KAK7695836.1"/>
    </source>
</evidence>
<gene>
    <name evidence="1" type="ORF">QCA50_000474</name>
</gene>
<accession>A0AAW0GZZ7</accession>
<name>A0AAW0GZZ7_9APHY</name>
<reference evidence="1 2" key="1">
    <citation type="submission" date="2022-09" db="EMBL/GenBank/DDBJ databases">
        <authorList>
            <person name="Palmer J.M."/>
        </authorList>
    </citation>
    <scope>NUCLEOTIDE SEQUENCE [LARGE SCALE GENOMIC DNA]</scope>
    <source>
        <strain evidence="1 2">DSM 7382</strain>
    </source>
</reference>
<proteinExistence type="predicted"/>
<organism evidence="1 2">
    <name type="scientific">Cerrena zonata</name>
    <dbReference type="NCBI Taxonomy" id="2478898"/>
    <lineage>
        <taxon>Eukaryota</taxon>
        <taxon>Fungi</taxon>
        <taxon>Dikarya</taxon>
        <taxon>Basidiomycota</taxon>
        <taxon>Agaricomycotina</taxon>
        <taxon>Agaricomycetes</taxon>
        <taxon>Polyporales</taxon>
        <taxon>Cerrenaceae</taxon>
        <taxon>Cerrena</taxon>
    </lineage>
</organism>
<dbReference type="PANTHER" id="PTHR37450">
    <property type="entry name" value="CIPC PROTEIN"/>
    <property type="match status" value="1"/>
</dbReference>
<dbReference type="EMBL" id="JASBNA010000001">
    <property type="protein sequence ID" value="KAK7695836.1"/>
    <property type="molecule type" value="Genomic_DNA"/>
</dbReference>
<dbReference type="Pfam" id="PF12585">
    <property type="entry name" value="DUF3759"/>
    <property type="match status" value="1"/>
</dbReference>
<protein>
    <submittedName>
        <fullName evidence="1">Uncharacterized protein</fullName>
    </submittedName>
</protein>
<dbReference type="InterPro" id="IPR022234">
    <property type="entry name" value="DUF3759"/>
</dbReference>
<sequence length="202" mass="22159">MSRVATSGAEPQRCFHIQLSHLITQPSGQGVPLCRNKHPLKVQVIFRNTRDISPLGRPICSIKAHRSAQRSLSFALTHILASNLSTNSHPPHLYITMGIFSHDSEEYSAYNEVQNAPHKAELSHELIAAAASYEAAKAYENHVSSQGHPDSHAKAKEIIAGFAGAFIDRIVETKGLDYVDKKKAEHHAAERAGNSDFVASNY</sequence>
<keyword evidence="2" id="KW-1185">Reference proteome</keyword>
<comment type="caution">
    <text evidence="1">The sequence shown here is derived from an EMBL/GenBank/DDBJ whole genome shotgun (WGS) entry which is preliminary data.</text>
</comment>
<evidence type="ECO:0000313" key="2">
    <source>
        <dbReference type="Proteomes" id="UP001385951"/>
    </source>
</evidence>
<dbReference type="AlphaFoldDB" id="A0AAW0GZZ7"/>
<dbReference type="PANTHER" id="PTHR37450:SF1">
    <property type="entry name" value="CIPC PROTEIN"/>
    <property type="match status" value="1"/>
</dbReference>
<dbReference type="Proteomes" id="UP001385951">
    <property type="component" value="Unassembled WGS sequence"/>
</dbReference>